<evidence type="ECO:0000313" key="8">
    <source>
        <dbReference type="EMBL" id="QDG53189.1"/>
    </source>
</evidence>
<dbReference type="Proteomes" id="UP000315995">
    <property type="component" value="Chromosome"/>
</dbReference>
<dbReference type="Pfam" id="PF00482">
    <property type="entry name" value="T2SSF"/>
    <property type="match status" value="1"/>
</dbReference>
<evidence type="ECO:0000256" key="1">
    <source>
        <dbReference type="ARBA" id="ARBA00004651"/>
    </source>
</evidence>
<reference evidence="8 9" key="1">
    <citation type="submission" date="2019-06" db="EMBL/GenBank/DDBJ databases">
        <title>Persicimonas caeni gen. nov., sp. nov., a predatory bacterium isolated from solar saltern.</title>
        <authorList>
            <person name="Wang S."/>
        </authorList>
    </citation>
    <scope>NUCLEOTIDE SEQUENCE [LARGE SCALE GENOMIC DNA]</scope>
    <source>
        <strain evidence="8 9">YN101</strain>
    </source>
</reference>
<feature type="transmembrane region" description="Helical" evidence="6">
    <location>
        <begin position="226"/>
        <end position="243"/>
    </location>
</feature>
<feature type="domain" description="Type II secretion system protein GspF" evidence="7">
    <location>
        <begin position="118"/>
        <end position="240"/>
    </location>
</feature>
<evidence type="ECO:0000256" key="4">
    <source>
        <dbReference type="ARBA" id="ARBA00022989"/>
    </source>
</evidence>
<evidence type="ECO:0000256" key="2">
    <source>
        <dbReference type="ARBA" id="ARBA00022475"/>
    </source>
</evidence>
<accession>A0A5B8Y9W3</accession>
<dbReference type="AlphaFoldDB" id="A0A4Y6PYF6"/>
<dbReference type="OrthoDB" id="597333at2"/>
<keyword evidence="3 6" id="KW-0812">Transmembrane</keyword>
<keyword evidence="5 6" id="KW-0472">Membrane</keyword>
<keyword evidence="4 6" id="KW-1133">Transmembrane helix</keyword>
<evidence type="ECO:0000256" key="5">
    <source>
        <dbReference type="ARBA" id="ARBA00023136"/>
    </source>
</evidence>
<feature type="transmembrane region" description="Helical" evidence="6">
    <location>
        <begin position="48"/>
        <end position="69"/>
    </location>
</feature>
<dbReference type="InterPro" id="IPR018076">
    <property type="entry name" value="T2SS_GspF_dom"/>
</dbReference>
<protein>
    <recommendedName>
        <fullName evidence="7">Type II secretion system protein GspF domain-containing protein</fullName>
    </recommendedName>
</protein>
<dbReference type="EMBL" id="CP041186">
    <property type="protein sequence ID" value="QDG53189.1"/>
    <property type="molecule type" value="Genomic_DNA"/>
</dbReference>
<dbReference type="PANTHER" id="PTHR35007:SF1">
    <property type="entry name" value="PILUS ASSEMBLY PROTEIN"/>
    <property type="match status" value="1"/>
</dbReference>
<name>A0A4Y6PYF6_PERCE</name>
<dbReference type="GO" id="GO:0005886">
    <property type="term" value="C:plasma membrane"/>
    <property type="evidence" value="ECO:0007669"/>
    <property type="project" value="UniProtKB-SubCell"/>
</dbReference>
<dbReference type="RefSeq" id="WP_141199650.1">
    <property type="nucleotide sequence ID" value="NZ_CP041186.1"/>
</dbReference>
<accession>A0A4Y6PYF6</accession>
<dbReference type="InterPro" id="IPR042094">
    <property type="entry name" value="T2SS_GspF_sf"/>
</dbReference>
<sequence length="283" mass="31213">MLYLWLALVAVFVTGILAVLGGGEWVAGRISQERGVYERVVGKELYRLFLDISPQEFVLIHLFVILAGIGLGVVFLGGIIGGLAGGVLGFVAPRFWLKMKWNERVKKINEQVEEAMVYMANAFKANPSLPEAIADVTNSMPPPISQELQVLLREYKLGTPLDQCLIRLQQRMPARNLELAISALLVGRTVGGNIPQILDDISSTIRESYRLERVIDTQTAQGKMQAWVMGAMPAVVIGVFYLMDPELIEPLFSSWIGYIVIAIAVVLNIIGVALILKIVNIRV</sequence>
<keyword evidence="9" id="KW-1185">Reference proteome</keyword>
<organism evidence="8 9">
    <name type="scientific">Persicimonas caeni</name>
    <dbReference type="NCBI Taxonomy" id="2292766"/>
    <lineage>
        <taxon>Bacteria</taxon>
        <taxon>Deltaproteobacteria</taxon>
        <taxon>Bradymonadales</taxon>
        <taxon>Bradymonadaceae</taxon>
        <taxon>Persicimonas</taxon>
    </lineage>
</organism>
<evidence type="ECO:0000259" key="7">
    <source>
        <dbReference type="Pfam" id="PF00482"/>
    </source>
</evidence>
<evidence type="ECO:0000313" key="9">
    <source>
        <dbReference type="Proteomes" id="UP000315995"/>
    </source>
</evidence>
<feature type="transmembrane region" description="Helical" evidence="6">
    <location>
        <begin position="6"/>
        <end position="27"/>
    </location>
</feature>
<dbReference type="Gene3D" id="1.20.81.30">
    <property type="entry name" value="Type II secretion system (T2SS), domain F"/>
    <property type="match status" value="1"/>
</dbReference>
<keyword evidence="2" id="KW-1003">Cell membrane</keyword>
<proteinExistence type="predicted"/>
<feature type="transmembrane region" description="Helical" evidence="6">
    <location>
        <begin position="255"/>
        <end position="276"/>
    </location>
</feature>
<evidence type="ECO:0000256" key="3">
    <source>
        <dbReference type="ARBA" id="ARBA00022692"/>
    </source>
</evidence>
<comment type="subcellular location">
    <subcellularLocation>
        <location evidence="1">Cell membrane</location>
        <topology evidence="1">Multi-pass membrane protein</topology>
    </subcellularLocation>
</comment>
<gene>
    <name evidence="8" type="ORF">FIV42_21305</name>
</gene>
<evidence type="ECO:0000256" key="6">
    <source>
        <dbReference type="SAM" id="Phobius"/>
    </source>
</evidence>
<dbReference type="PANTHER" id="PTHR35007">
    <property type="entry name" value="INTEGRAL MEMBRANE PROTEIN-RELATED"/>
    <property type="match status" value="1"/>
</dbReference>